<keyword evidence="4" id="KW-0378">Hydrolase</keyword>
<evidence type="ECO:0000313" key="9">
    <source>
        <dbReference type="Proteomes" id="UP001303160"/>
    </source>
</evidence>
<comment type="cofactor">
    <cofactor evidence="1">
        <name>Co(2+)</name>
        <dbReference type="ChEBI" id="CHEBI:48828"/>
    </cofactor>
</comment>
<dbReference type="GO" id="GO:0005975">
    <property type="term" value="P:carbohydrate metabolic process"/>
    <property type="evidence" value="ECO:0007669"/>
    <property type="project" value="InterPro"/>
</dbReference>
<dbReference type="SUPFAM" id="SSF88713">
    <property type="entry name" value="Glycoside hydrolase/deacetylase"/>
    <property type="match status" value="1"/>
</dbReference>
<feature type="domain" description="NodB homology" evidence="7">
    <location>
        <begin position="1"/>
        <end position="111"/>
    </location>
</feature>
<sequence length="128" mass="14652">MMWNEIMFRDILGFFPTYMRPPRGNCDGDCLVQMENLGYTVVMWNLDTDDRKNQPASNIWKSFEKFSAELWDPNHSGHGRVIALAHDNLPATLELAKHMISQAKAKKLEFVTVDSHMQANVDDPEPDG</sequence>
<evidence type="ECO:0000256" key="6">
    <source>
        <dbReference type="ARBA" id="ARBA00023285"/>
    </source>
</evidence>
<dbReference type="InterPro" id="IPR011330">
    <property type="entry name" value="Glyco_hydro/deAcase_b/a-brl"/>
</dbReference>
<keyword evidence="6" id="KW-0170">Cobalt</keyword>
<evidence type="ECO:0000256" key="4">
    <source>
        <dbReference type="ARBA" id="ARBA00022801"/>
    </source>
</evidence>
<accession>A0AAN6XLA0</accession>
<dbReference type="Proteomes" id="UP001303160">
    <property type="component" value="Unassembled WGS sequence"/>
</dbReference>
<keyword evidence="5" id="KW-0119">Carbohydrate metabolism</keyword>
<evidence type="ECO:0000256" key="1">
    <source>
        <dbReference type="ARBA" id="ARBA00001941"/>
    </source>
</evidence>
<name>A0AAN6XLA0_9PEZI</name>
<dbReference type="Gene3D" id="3.20.20.370">
    <property type="entry name" value="Glycoside hydrolase/deacetylase"/>
    <property type="match status" value="1"/>
</dbReference>
<evidence type="ECO:0000313" key="8">
    <source>
        <dbReference type="EMBL" id="KAK4202878.1"/>
    </source>
</evidence>
<reference evidence="8" key="2">
    <citation type="submission" date="2023-05" db="EMBL/GenBank/DDBJ databases">
        <authorList>
            <consortium name="Lawrence Berkeley National Laboratory"/>
            <person name="Steindorff A."/>
            <person name="Hensen N."/>
            <person name="Bonometti L."/>
            <person name="Westerberg I."/>
            <person name="Brannstrom I.O."/>
            <person name="Guillou S."/>
            <person name="Cros-Aarteil S."/>
            <person name="Calhoun S."/>
            <person name="Haridas S."/>
            <person name="Kuo A."/>
            <person name="Mondo S."/>
            <person name="Pangilinan J."/>
            <person name="Riley R."/>
            <person name="Labutti K."/>
            <person name="Andreopoulos B."/>
            <person name="Lipzen A."/>
            <person name="Chen C."/>
            <person name="Yanf M."/>
            <person name="Daum C."/>
            <person name="Ng V."/>
            <person name="Clum A."/>
            <person name="Ohm R."/>
            <person name="Martin F."/>
            <person name="Silar P."/>
            <person name="Natvig D."/>
            <person name="Lalanne C."/>
            <person name="Gautier V."/>
            <person name="Ament-Velasquez S.L."/>
            <person name="Kruys A."/>
            <person name="Hutchinson M.I."/>
            <person name="Powell A.J."/>
            <person name="Barry K."/>
            <person name="Miller A.N."/>
            <person name="Grigoriev I.V."/>
            <person name="Debuchy R."/>
            <person name="Gladieux P."/>
            <person name="Thoren M.H."/>
            <person name="Johannesson H."/>
        </authorList>
    </citation>
    <scope>NUCLEOTIDE SEQUENCE</scope>
    <source>
        <strain evidence="8">CBS 315.58</strain>
    </source>
</reference>
<dbReference type="EMBL" id="MU863893">
    <property type="protein sequence ID" value="KAK4202878.1"/>
    <property type="molecule type" value="Genomic_DNA"/>
</dbReference>
<keyword evidence="9" id="KW-1185">Reference proteome</keyword>
<dbReference type="PANTHER" id="PTHR46471">
    <property type="entry name" value="CHITIN DEACETYLASE"/>
    <property type="match status" value="1"/>
</dbReference>
<dbReference type="GO" id="GO:0046872">
    <property type="term" value="F:metal ion binding"/>
    <property type="evidence" value="ECO:0007669"/>
    <property type="project" value="UniProtKB-KW"/>
</dbReference>
<evidence type="ECO:0000259" key="7">
    <source>
        <dbReference type="PROSITE" id="PS51677"/>
    </source>
</evidence>
<gene>
    <name evidence="8" type="ORF">QBC40DRAFT_337930</name>
</gene>
<dbReference type="InterPro" id="IPR002509">
    <property type="entry name" value="NODB_dom"/>
</dbReference>
<evidence type="ECO:0000256" key="5">
    <source>
        <dbReference type="ARBA" id="ARBA00023277"/>
    </source>
</evidence>
<evidence type="ECO:0000256" key="2">
    <source>
        <dbReference type="ARBA" id="ARBA00022723"/>
    </source>
</evidence>
<dbReference type="GO" id="GO:0016810">
    <property type="term" value="F:hydrolase activity, acting on carbon-nitrogen (but not peptide) bonds"/>
    <property type="evidence" value="ECO:0007669"/>
    <property type="project" value="InterPro"/>
</dbReference>
<keyword evidence="2" id="KW-0479">Metal-binding</keyword>
<dbReference type="PANTHER" id="PTHR46471:SF6">
    <property type="entry name" value="GLYCOSYL HYDROLASE"/>
    <property type="match status" value="1"/>
</dbReference>
<keyword evidence="3" id="KW-0732">Signal</keyword>
<evidence type="ECO:0000256" key="3">
    <source>
        <dbReference type="ARBA" id="ARBA00022729"/>
    </source>
</evidence>
<proteinExistence type="predicted"/>
<organism evidence="8 9">
    <name type="scientific">Triangularia verruculosa</name>
    <dbReference type="NCBI Taxonomy" id="2587418"/>
    <lineage>
        <taxon>Eukaryota</taxon>
        <taxon>Fungi</taxon>
        <taxon>Dikarya</taxon>
        <taxon>Ascomycota</taxon>
        <taxon>Pezizomycotina</taxon>
        <taxon>Sordariomycetes</taxon>
        <taxon>Sordariomycetidae</taxon>
        <taxon>Sordariales</taxon>
        <taxon>Podosporaceae</taxon>
        <taxon>Triangularia</taxon>
    </lineage>
</organism>
<dbReference type="PROSITE" id="PS51677">
    <property type="entry name" value="NODB"/>
    <property type="match status" value="1"/>
</dbReference>
<comment type="caution">
    <text evidence="8">The sequence shown here is derived from an EMBL/GenBank/DDBJ whole genome shotgun (WGS) entry which is preliminary data.</text>
</comment>
<reference evidence="8" key="1">
    <citation type="journal article" date="2023" name="Mol. Phylogenet. Evol.">
        <title>Genome-scale phylogeny and comparative genomics of the fungal order Sordariales.</title>
        <authorList>
            <person name="Hensen N."/>
            <person name="Bonometti L."/>
            <person name="Westerberg I."/>
            <person name="Brannstrom I.O."/>
            <person name="Guillou S."/>
            <person name="Cros-Aarteil S."/>
            <person name="Calhoun S."/>
            <person name="Haridas S."/>
            <person name="Kuo A."/>
            <person name="Mondo S."/>
            <person name="Pangilinan J."/>
            <person name="Riley R."/>
            <person name="LaButti K."/>
            <person name="Andreopoulos B."/>
            <person name="Lipzen A."/>
            <person name="Chen C."/>
            <person name="Yan M."/>
            <person name="Daum C."/>
            <person name="Ng V."/>
            <person name="Clum A."/>
            <person name="Steindorff A."/>
            <person name="Ohm R.A."/>
            <person name="Martin F."/>
            <person name="Silar P."/>
            <person name="Natvig D.O."/>
            <person name="Lalanne C."/>
            <person name="Gautier V."/>
            <person name="Ament-Velasquez S.L."/>
            <person name="Kruys A."/>
            <person name="Hutchinson M.I."/>
            <person name="Powell A.J."/>
            <person name="Barry K."/>
            <person name="Miller A.N."/>
            <person name="Grigoriev I.V."/>
            <person name="Debuchy R."/>
            <person name="Gladieux P."/>
            <person name="Hiltunen Thoren M."/>
            <person name="Johannesson H."/>
        </authorList>
    </citation>
    <scope>NUCLEOTIDE SEQUENCE</scope>
    <source>
        <strain evidence="8">CBS 315.58</strain>
    </source>
</reference>
<dbReference type="AlphaFoldDB" id="A0AAN6XLA0"/>
<protein>
    <recommendedName>
        <fullName evidence="7">NodB homology domain-containing protein</fullName>
    </recommendedName>
</protein>